<reference evidence="1 2" key="1">
    <citation type="submission" date="2018-11" db="EMBL/GenBank/DDBJ databases">
        <title>Neisseria weixii sp. nov. isolated from the rectal contents of plateau pika (Ochotona cruzoniae).</title>
        <authorList>
            <person name="Zhang G."/>
        </authorList>
    </citation>
    <scope>NUCLEOTIDE SEQUENCE [LARGE SCALE GENOMIC DNA]</scope>
    <source>
        <strain evidence="1 2">10009</strain>
    </source>
</reference>
<evidence type="ECO:0000313" key="1">
    <source>
        <dbReference type="EMBL" id="RPD89430.1"/>
    </source>
</evidence>
<evidence type="ECO:0000313" key="2">
    <source>
        <dbReference type="Proteomes" id="UP000272412"/>
    </source>
</evidence>
<accession>A0A3N4NBG0</accession>
<protein>
    <submittedName>
        <fullName evidence="1">Transcriptional regulator</fullName>
    </submittedName>
</protein>
<comment type="caution">
    <text evidence="1">The sequence shown here is derived from an EMBL/GenBank/DDBJ whole genome shotgun (WGS) entry which is preliminary data.</text>
</comment>
<organism evidence="1 2">
    <name type="scientific">Neisseria weixii</name>
    <dbReference type="NCBI Taxonomy" id="1853276"/>
    <lineage>
        <taxon>Bacteria</taxon>
        <taxon>Pseudomonadati</taxon>
        <taxon>Pseudomonadota</taxon>
        <taxon>Betaproteobacteria</taxon>
        <taxon>Neisseriales</taxon>
        <taxon>Neisseriaceae</taxon>
        <taxon>Neisseria</taxon>
    </lineage>
</organism>
<gene>
    <name evidence="1" type="ORF">EGK74_03945</name>
</gene>
<dbReference type="EMBL" id="RPFL01000007">
    <property type="protein sequence ID" value="RPD89430.1"/>
    <property type="molecule type" value="Genomic_DNA"/>
</dbReference>
<dbReference type="Proteomes" id="UP000272412">
    <property type="component" value="Unassembled WGS sequence"/>
</dbReference>
<keyword evidence="2" id="KW-1185">Reference proteome</keyword>
<proteinExistence type="predicted"/>
<name>A0A3N4NBG0_9NEIS</name>
<sequence>MAETRGLRAEYAKKLGVSPSFLSQIQSGLSVTPKRLYKKVIELTGGSVSLSDLTSESVRKDDKAV</sequence>
<dbReference type="AlphaFoldDB" id="A0A3N4NBG0"/>